<evidence type="ECO:0000256" key="3">
    <source>
        <dbReference type="ARBA" id="ARBA00023163"/>
    </source>
</evidence>
<dbReference type="EMBL" id="VLNT01000006">
    <property type="protein sequence ID" value="TSD63205.1"/>
    <property type="molecule type" value="Genomic_DNA"/>
</dbReference>
<dbReference type="SUPFAM" id="SSF46785">
    <property type="entry name" value="Winged helix' DNA-binding domain"/>
    <property type="match status" value="1"/>
</dbReference>
<evidence type="ECO:0000256" key="1">
    <source>
        <dbReference type="ARBA" id="ARBA00009437"/>
    </source>
</evidence>
<accession>A0A554SA22</accession>
<evidence type="ECO:0000256" key="2">
    <source>
        <dbReference type="ARBA" id="ARBA00023015"/>
    </source>
</evidence>
<dbReference type="GO" id="GO:0006355">
    <property type="term" value="P:regulation of DNA-templated transcription"/>
    <property type="evidence" value="ECO:0007669"/>
    <property type="project" value="TreeGrafter"/>
</dbReference>
<dbReference type="Proteomes" id="UP000316988">
    <property type="component" value="Unassembled WGS sequence"/>
</dbReference>
<keyword evidence="3" id="KW-0804">Transcription</keyword>
<evidence type="ECO:0000259" key="4">
    <source>
        <dbReference type="Pfam" id="PF03466"/>
    </source>
</evidence>
<evidence type="ECO:0000313" key="5">
    <source>
        <dbReference type="EMBL" id="TSD63205.1"/>
    </source>
</evidence>
<comment type="caution">
    <text evidence="5">The sequence shown here is derived from an EMBL/GenBank/DDBJ whole genome shotgun (WGS) entry which is preliminary data.</text>
</comment>
<keyword evidence="2" id="KW-0805">Transcription regulation</keyword>
<feature type="domain" description="LysR substrate-binding" evidence="4">
    <location>
        <begin position="94"/>
        <end position="294"/>
    </location>
</feature>
<dbReference type="AlphaFoldDB" id="A0A554SA22"/>
<dbReference type="PANTHER" id="PTHR30126:SF39">
    <property type="entry name" value="HTH-TYPE TRANSCRIPTIONAL REGULATOR CYSL"/>
    <property type="match status" value="1"/>
</dbReference>
<keyword evidence="6" id="KW-1185">Reference proteome</keyword>
<dbReference type="Gene3D" id="3.40.190.290">
    <property type="match status" value="1"/>
</dbReference>
<dbReference type="InterPro" id="IPR036388">
    <property type="entry name" value="WH-like_DNA-bd_sf"/>
</dbReference>
<dbReference type="InterPro" id="IPR036390">
    <property type="entry name" value="WH_DNA-bd_sf"/>
</dbReference>
<sequence>MLQHLPHAPLLDLLIDLLRHGLHPSNSQGCGGKPGALHSARLREFEARWRVTVANRSPRGTALTNDGLAIVSWARSVLHEADLMRTALASLSHERHAELEVAASLTIAEFILPRWLGELRSRSTLVRPKLHVVNSERVAELVRTRTVDLGFIESAGVPRSLGHTVVGSDQLAVVVEPGHPWARRSTPVPRTDLLKEAWVLREVGSGTRSTFEGALRSEPQVALEADSTTAMLGAARAGVGPAVVSRRAVVSELETGRLVEVPHDLDLWRPLNAIWLRDRRYPAAAEALLRIARSGSAGLRRSAAPDHT</sequence>
<protein>
    <submittedName>
        <fullName evidence="5">LysR family transcriptional regulator</fullName>
    </submittedName>
</protein>
<dbReference type="PANTHER" id="PTHR30126">
    <property type="entry name" value="HTH-TYPE TRANSCRIPTIONAL REGULATOR"/>
    <property type="match status" value="1"/>
</dbReference>
<dbReference type="SUPFAM" id="SSF53850">
    <property type="entry name" value="Periplasmic binding protein-like II"/>
    <property type="match status" value="1"/>
</dbReference>
<dbReference type="Pfam" id="PF03466">
    <property type="entry name" value="LysR_substrate"/>
    <property type="match status" value="1"/>
</dbReference>
<gene>
    <name evidence="5" type="ORF">FNM00_09855</name>
</gene>
<evidence type="ECO:0000313" key="6">
    <source>
        <dbReference type="Proteomes" id="UP000316988"/>
    </source>
</evidence>
<dbReference type="GO" id="GO:0000976">
    <property type="term" value="F:transcription cis-regulatory region binding"/>
    <property type="evidence" value="ECO:0007669"/>
    <property type="project" value="TreeGrafter"/>
</dbReference>
<dbReference type="Gene3D" id="1.10.10.10">
    <property type="entry name" value="Winged helix-like DNA-binding domain superfamily/Winged helix DNA-binding domain"/>
    <property type="match status" value="1"/>
</dbReference>
<dbReference type="OrthoDB" id="4131546at2"/>
<proteinExistence type="inferred from homology"/>
<dbReference type="InterPro" id="IPR005119">
    <property type="entry name" value="LysR_subst-bd"/>
</dbReference>
<name>A0A554SA22_9ACTN</name>
<comment type="similarity">
    <text evidence="1">Belongs to the LysR transcriptional regulatory family.</text>
</comment>
<organism evidence="5 6">
    <name type="scientific">Aeromicrobium piscarium</name>
    <dbReference type="NCBI Taxonomy" id="2590901"/>
    <lineage>
        <taxon>Bacteria</taxon>
        <taxon>Bacillati</taxon>
        <taxon>Actinomycetota</taxon>
        <taxon>Actinomycetes</taxon>
        <taxon>Propionibacteriales</taxon>
        <taxon>Nocardioidaceae</taxon>
        <taxon>Aeromicrobium</taxon>
    </lineage>
</organism>
<reference evidence="5 6" key="1">
    <citation type="submission" date="2019-07" db="EMBL/GenBank/DDBJ databases">
        <authorList>
            <person name="Zhao L.H."/>
        </authorList>
    </citation>
    <scope>NUCLEOTIDE SEQUENCE [LARGE SCALE GENOMIC DNA]</scope>
    <source>
        <strain evidence="5 6">Co35</strain>
    </source>
</reference>